<organism evidence="11 12">
    <name type="scientific">Rhizoctonia solani</name>
    <dbReference type="NCBI Taxonomy" id="456999"/>
    <lineage>
        <taxon>Eukaryota</taxon>
        <taxon>Fungi</taxon>
        <taxon>Dikarya</taxon>
        <taxon>Basidiomycota</taxon>
        <taxon>Agaricomycotina</taxon>
        <taxon>Agaricomycetes</taxon>
        <taxon>Cantharellales</taxon>
        <taxon>Ceratobasidiaceae</taxon>
        <taxon>Rhizoctonia</taxon>
    </lineage>
</organism>
<evidence type="ECO:0000256" key="7">
    <source>
        <dbReference type="ARBA" id="ARBA00023136"/>
    </source>
</evidence>
<reference evidence="11" key="1">
    <citation type="submission" date="2021-01" db="EMBL/GenBank/DDBJ databases">
        <authorList>
            <person name="Kaushik A."/>
        </authorList>
    </citation>
    <scope>NUCLEOTIDE SEQUENCE</scope>
    <source>
        <strain evidence="11">AG2-2IIIB</strain>
    </source>
</reference>
<evidence type="ECO:0000313" key="11">
    <source>
        <dbReference type="EMBL" id="CAE6473825.1"/>
    </source>
</evidence>
<evidence type="ECO:0000256" key="10">
    <source>
        <dbReference type="SAM" id="Phobius"/>
    </source>
</evidence>
<sequence>MRPELPIVAFISTALVLIPLPWHWRAGNIGTLSLIFWLASINLTRGINADYVVQGLQGHRFDIIEDFGCNPTDYMPVASLFLAYLPSLALALITLVYSGIALRWFFHRRTQFQAVLQSSNSGLATGRYLRLIALSITEMLLATAMTTFVIVVIFEDGDL</sequence>
<keyword evidence="3" id="KW-0589">Pheromone response</keyword>
<evidence type="ECO:0000256" key="3">
    <source>
        <dbReference type="ARBA" id="ARBA00022507"/>
    </source>
</evidence>
<keyword evidence="6" id="KW-0297">G-protein coupled receptor</keyword>
<evidence type="ECO:0000256" key="6">
    <source>
        <dbReference type="ARBA" id="ARBA00023040"/>
    </source>
</evidence>
<keyword evidence="5 10" id="KW-1133">Transmembrane helix</keyword>
<keyword evidence="9" id="KW-0807">Transducer</keyword>
<dbReference type="PRINTS" id="PR00899">
    <property type="entry name" value="GPCRSTE3"/>
</dbReference>
<evidence type="ECO:0000256" key="8">
    <source>
        <dbReference type="ARBA" id="ARBA00023170"/>
    </source>
</evidence>
<dbReference type="GO" id="GO:0000750">
    <property type="term" value="P:pheromone-dependent signal transduction involved in conjugation with cellular fusion"/>
    <property type="evidence" value="ECO:0007669"/>
    <property type="project" value="TreeGrafter"/>
</dbReference>
<accession>A0A8H3C7N8</accession>
<dbReference type="Pfam" id="PF02076">
    <property type="entry name" value="STE3"/>
    <property type="match status" value="2"/>
</dbReference>
<evidence type="ECO:0000256" key="4">
    <source>
        <dbReference type="ARBA" id="ARBA00022692"/>
    </source>
</evidence>
<comment type="similarity">
    <text evidence="2">Belongs to the G-protein coupled receptor 4 family.</text>
</comment>
<dbReference type="Proteomes" id="UP000663843">
    <property type="component" value="Unassembled WGS sequence"/>
</dbReference>
<dbReference type="PANTHER" id="PTHR28097">
    <property type="entry name" value="PHEROMONE A FACTOR RECEPTOR"/>
    <property type="match status" value="1"/>
</dbReference>
<keyword evidence="4 10" id="KW-0812">Transmembrane</keyword>
<feature type="transmembrane region" description="Helical" evidence="10">
    <location>
        <begin position="127"/>
        <end position="154"/>
    </location>
</feature>
<evidence type="ECO:0000256" key="9">
    <source>
        <dbReference type="ARBA" id="ARBA00023224"/>
    </source>
</evidence>
<keyword evidence="7 10" id="KW-0472">Membrane</keyword>
<feature type="transmembrane region" description="Helical" evidence="10">
    <location>
        <begin position="81"/>
        <end position="106"/>
    </location>
</feature>
<feature type="transmembrane region" description="Helical" evidence="10">
    <location>
        <begin position="7"/>
        <end position="24"/>
    </location>
</feature>
<comment type="subcellular location">
    <subcellularLocation>
        <location evidence="1">Membrane</location>
        <topology evidence="1">Multi-pass membrane protein</topology>
    </subcellularLocation>
</comment>
<proteinExistence type="inferred from homology"/>
<dbReference type="AlphaFoldDB" id="A0A8H3C7N8"/>
<dbReference type="PANTHER" id="PTHR28097:SF1">
    <property type="entry name" value="PHEROMONE A FACTOR RECEPTOR"/>
    <property type="match status" value="1"/>
</dbReference>
<protein>
    <submittedName>
        <fullName evidence="11">Uncharacterized protein</fullName>
    </submittedName>
</protein>
<dbReference type="GO" id="GO:0004932">
    <property type="term" value="F:mating-type factor pheromone receptor activity"/>
    <property type="evidence" value="ECO:0007669"/>
    <property type="project" value="InterPro"/>
</dbReference>
<evidence type="ECO:0000256" key="1">
    <source>
        <dbReference type="ARBA" id="ARBA00004141"/>
    </source>
</evidence>
<dbReference type="EMBL" id="CAJMWT010003538">
    <property type="protein sequence ID" value="CAE6473825.1"/>
    <property type="molecule type" value="Genomic_DNA"/>
</dbReference>
<evidence type="ECO:0000256" key="5">
    <source>
        <dbReference type="ARBA" id="ARBA00022989"/>
    </source>
</evidence>
<evidence type="ECO:0000313" key="12">
    <source>
        <dbReference type="Proteomes" id="UP000663843"/>
    </source>
</evidence>
<evidence type="ECO:0000256" key="2">
    <source>
        <dbReference type="ARBA" id="ARBA00011085"/>
    </source>
</evidence>
<dbReference type="InterPro" id="IPR001499">
    <property type="entry name" value="GPCR_STE3"/>
</dbReference>
<dbReference type="GO" id="GO:0005886">
    <property type="term" value="C:plasma membrane"/>
    <property type="evidence" value="ECO:0007669"/>
    <property type="project" value="TreeGrafter"/>
</dbReference>
<comment type="caution">
    <text evidence="11">The sequence shown here is derived from an EMBL/GenBank/DDBJ whole genome shotgun (WGS) entry which is preliminary data.</text>
</comment>
<name>A0A8H3C7N8_9AGAM</name>
<keyword evidence="8" id="KW-0675">Receptor</keyword>
<gene>
    <name evidence="11" type="ORF">RDB_LOCUS109769</name>
</gene>